<evidence type="ECO:0000313" key="2">
    <source>
        <dbReference type="WBParaSite" id="nRc.2.0.1.t36582-RA"/>
    </source>
</evidence>
<reference evidence="2" key="1">
    <citation type="submission" date="2022-11" db="UniProtKB">
        <authorList>
            <consortium name="WormBaseParasite"/>
        </authorList>
    </citation>
    <scope>IDENTIFICATION</scope>
</reference>
<evidence type="ECO:0000313" key="1">
    <source>
        <dbReference type="Proteomes" id="UP000887565"/>
    </source>
</evidence>
<dbReference type="Proteomes" id="UP000887565">
    <property type="component" value="Unplaced"/>
</dbReference>
<dbReference type="WBParaSite" id="nRc.2.0.1.t36582-RA">
    <property type="protein sequence ID" value="nRc.2.0.1.t36582-RA"/>
    <property type="gene ID" value="nRc.2.0.1.g36582"/>
</dbReference>
<sequence length="90" mass="10564">MSYCLSAQRTLADPDYYNDLLSFADIRRLNAMYCWPLRPDCGQALTNAPVGRRMAFKFVKQNFFMYCRNTYMCQDYVEVRASKDLSVNGY</sequence>
<organism evidence="1 2">
    <name type="scientific">Romanomermis culicivorax</name>
    <name type="common">Nematode worm</name>
    <dbReference type="NCBI Taxonomy" id="13658"/>
    <lineage>
        <taxon>Eukaryota</taxon>
        <taxon>Metazoa</taxon>
        <taxon>Ecdysozoa</taxon>
        <taxon>Nematoda</taxon>
        <taxon>Enoplea</taxon>
        <taxon>Dorylaimia</taxon>
        <taxon>Mermithida</taxon>
        <taxon>Mermithoidea</taxon>
        <taxon>Mermithidae</taxon>
        <taxon>Romanomermis</taxon>
    </lineage>
</organism>
<dbReference type="AlphaFoldDB" id="A0A915KCZ1"/>
<protein>
    <submittedName>
        <fullName evidence="2">Uncharacterized protein</fullName>
    </submittedName>
</protein>
<accession>A0A915KCZ1</accession>
<proteinExistence type="predicted"/>
<name>A0A915KCZ1_ROMCU</name>
<keyword evidence="1" id="KW-1185">Reference proteome</keyword>